<sequence>MNLERYLAPYSPPTTSLVDCLRYWTEVQPSEVVYYFSDGEESEISLNYSTFLRKAQAVAQVLVEGGFSGERALLLYPPGPDFTIGYFGCLLAGCVAVPAYPPRRNRNMNRIQAISDDAQAKVALTVSEVTARSEDLLNESPKLKALTWIATDLIPEEVGDVFKAVPIAPSDLAMLQYTSGSTGTPKGVMLRHSNLMDNVQLITAGFEPTRQGRSLSWLPTYHDMGLVGGVLAPMFFGRPAVLMSPMSFLQRPVRWLRAITKYGVEISGGPNFAYDLCIQKCTDDQLVDIDLSTWEVAFNGAEPVRADTLKRFTERFAPFGFRPETFYPCYGMAETTLIVTGSYKTRPPVMLHFDGKLLDDRIVRSGVAGEPGVRTLVGCGRVLSDERVVIADPETFQELPPSRIGEIWVKSGSVAAGYWNKPEETNYTFGAYVAGSGEGPFLRTGDLGFLHNGELFVTGRLKDLIIVRGVNRYPQDIELTVERSHPTIQTGEVAAFAVDLHGRERLIIVAEVERTRRSDWSDVIAAIRKDVTAEHELPPDGVVLVRFGSIPKTSSGKIQRHACKADFLSDSLTIMGQWLAWEPEAPTATITPTPAKSEESVAINVSPEVLEAVMEHVRGIAKERAKDLKPHSNIVTDLGLDSLERLQIASELEETFGGRFPEDVLAEIETIAEVAQAIETYIGKEPKRQLKSSTSTAPKVVEIPAENYDFAQMPEYRRLKQTMRILSSTGVPNPYFRPHERVTRDTAMIGGREMLSYATYNYLGMSGDPSVSQAAKEAIDQYGTSVSASRLVSGEKTIHRDLEKTIADFLGVEDSIVYVGGHSTNETTIGHLFKPGDLIAHDSLAHNSIIQGAILSGARRRAFPHSDWQALDELLSEIRHEYRRVLIVIEGVYSMDGDFPDLPRFIEVKRKHKAILMVDEAHSIGTMGQTGRGIAEHFGVKSSEVDLWMGTLSKSFGSCGGYIAGCKEVVEYLKYTAPGFVYSVGLTPSNAAAALASVRVIQREPERVHKVQHNSKLFLDLAKARGLNTGMSNNTPVVPVITGNSKVALLLSRALFERGINVQPILYPAVEEEKARLRFFITASHTDEQIRLTVDAVAEELARIEPSLVQGGSQLAASS</sequence>
<dbReference type="eggNOG" id="COG0156">
    <property type="taxonomic scope" value="Bacteria"/>
</dbReference>
<evidence type="ECO:0000256" key="6">
    <source>
        <dbReference type="ARBA" id="ARBA00023098"/>
    </source>
</evidence>
<reference evidence="8 9" key="1">
    <citation type="journal article" date="2009" name="Stand. Genomic Sci.">
        <title>Complete genome sequence of Pirellula staleyi type strain (ATCC 27377).</title>
        <authorList>
            <person name="Clum A."/>
            <person name="Tindall B.J."/>
            <person name="Sikorski J."/>
            <person name="Ivanova N."/>
            <person name="Mavrommatis K."/>
            <person name="Lucas S."/>
            <person name="Glavina del Rio T."/>
            <person name="Nolan M."/>
            <person name="Chen F."/>
            <person name="Tice H."/>
            <person name="Pitluck S."/>
            <person name="Cheng J.F."/>
            <person name="Chertkov O."/>
            <person name="Brettin T."/>
            <person name="Han C."/>
            <person name="Detter J.C."/>
            <person name="Kuske C."/>
            <person name="Bruce D."/>
            <person name="Goodwin L."/>
            <person name="Ovchinikova G."/>
            <person name="Pati A."/>
            <person name="Mikhailova N."/>
            <person name="Chen A."/>
            <person name="Palaniappan K."/>
            <person name="Land M."/>
            <person name="Hauser L."/>
            <person name="Chang Y.J."/>
            <person name="Jeffries C.D."/>
            <person name="Chain P."/>
            <person name="Rohde M."/>
            <person name="Goker M."/>
            <person name="Bristow J."/>
            <person name="Eisen J.A."/>
            <person name="Markowitz V."/>
            <person name="Hugenholtz P."/>
            <person name="Kyrpides N.C."/>
            <person name="Klenk H.P."/>
            <person name="Lapidus A."/>
        </authorList>
    </citation>
    <scope>NUCLEOTIDE SEQUENCE [LARGE SCALE GENOMIC DNA]</scope>
    <source>
        <strain evidence="9">ATCC 27377 / DSM 6068 / ICPB 4128</strain>
    </source>
</reference>
<dbReference type="CDD" id="cd06454">
    <property type="entry name" value="KBL_like"/>
    <property type="match status" value="1"/>
</dbReference>
<dbReference type="InterPro" id="IPR036736">
    <property type="entry name" value="ACP-like_sf"/>
</dbReference>
<dbReference type="InterPro" id="IPR020845">
    <property type="entry name" value="AMP-binding_CS"/>
</dbReference>
<dbReference type="Gene3D" id="1.10.1200.10">
    <property type="entry name" value="ACP-like"/>
    <property type="match status" value="1"/>
</dbReference>
<keyword evidence="5" id="KW-0663">Pyridoxal phosphate</keyword>
<dbReference type="SUPFAM" id="SSF56801">
    <property type="entry name" value="Acetyl-CoA synthetase-like"/>
    <property type="match status" value="1"/>
</dbReference>
<accession>D2R0Z4</accession>
<dbReference type="InterPro" id="IPR000873">
    <property type="entry name" value="AMP-dep_synth/lig_dom"/>
</dbReference>
<dbReference type="EMBL" id="CP001848">
    <property type="protein sequence ID" value="ADB18479.1"/>
    <property type="molecule type" value="Genomic_DNA"/>
</dbReference>
<name>D2R0Z4_PIRSD</name>
<dbReference type="GO" id="GO:0071766">
    <property type="term" value="P:Actinobacterium-type cell wall biogenesis"/>
    <property type="evidence" value="ECO:0007669"/>
    <property type="project" value="UniProtKB-ARBA"/>
</dbReference>
<gene>
    <name evidence="8" type="ordered locus">Psta_3824</name>
</gene>
<dbReference type="KEGG" id="psl:Psta_3824"/>
<dbReference type="SUPFAM" id="SSF53383">
    <property type="entry name" value="PLP-dependent transferases"/>
    <property type="match status" value="1"/>
</dbReference>
<dbReference type="GO" id="GO:0016874">
    <property type="term" value="F:ligase activity"/>
    <property type="evidence" value="ECO:0007669"/>
    <property type="project" value="UniProtKB-KW"/>
</dbReference>
<dbReference type="GO" id="GO:0005886">
    <property type="term" value="C:plasma membrane"/>
    <property type="evidence" value="ECO:0007669"/>
    <property type="project" value="TreeGrafter"/>
</dbReference>
<dbReference type="InterPro" id="IPR045851">
    <property type="entry name" value="AMP-bd_C_sf"/>
</dbReference>
<comment type="cofactor">
    <cofactor evidence="1">
        <name>pyridoxal 5'-phosphate</name>
        <dbReference type="ChEBI" id="CHEBI:597326"/>
    </cofactor>
</comment>
<dbReference type="InterPro" id="IPR015424">
    <property type="entry name" value="PyrdxlP-dep_Trfase"/>
</dbReference>
<dbReference type="GO" id="GO:0070566">
    <property type="term" value="F:adenylyltransferase activity"/>
    <property type="evidence" value="ECO:0007669"/>
    <property type="project" value="TreeGrafter"/>
</dbReference>
<organism evidence="8 9">
    <name type="scientific">Pirellula staleyi (strain ATCC 27377 / DSM 6068 / ICPB 4128)</name>
    <name type="common">Pirella staleyi</name>
    <dbReference type="NCBI Taxonomy" id="530564"/>
    <lineage>
        <taxon>Bacteria</taxon>
        <taxon>Pseudomonadati</taxon>
        <taxon>Planctomycetota</taxon>
        <taxon>Planctomycetia</taxon>
        <taxon>Pirellulales</taxon>
        <taxon>Pirellulaceae</taxon>
        <taxon>Pirellula</taxon>
    </lineage>
</organism>
<dbReference type="AlphaFoldDB" id="D2R0Z4"/>
<dbReference type="InterPro" id="IPR025110">
    <property type="entry name" value="AMP-bd_C"/>
</dbReference>
<dbReference type="FunFam" id="3.40.50.12780:FF:000013">
    <property type="entry name" value="Long-chain-fatty-acid--AMP ligase FadD32"/>
    <property type="match status" value="1"/>
</dbReference>
<dbReference type="InterPro" id="IPR001917">
    <property type="entry name" value="Aminotrans_II_pyridoxalP_BS"/>
</dbReference>
<dbReference type="HOGENOM" id="CLU_000022_23_2_0"/>
<dbReference type="PROSITE" id="PS00455">
    <property type="entry name" value="AMP_BINDING"/>
    <property type="match status" value="1"/>
</dbReference>
<dbReference type="CDD" id="cd05931">
    <property type="entry name" value="FAAL"/>
    <property type="match status" value="1"/>
</dbReference>
<dbReference type="PANTHER" id="PTHR22754:SF32">
    <property type="entry name" value="DISCO-INTERACTING PROTEIN 2"/>
    <property type="match status" value="1"/>
</dbReference>
<comment type="similarity">
    <text evidence="2">Belongs to the ATP-dependent AMP-binding enzyme family.</text>
</comment>
<dbReference type="Gene3D" id="3.90.1150.10">
    <property type="entry name" value="Aspartate Aminotransferase, domain 1"/>
    <property type="match status" value="1"/>
</dbReference>
<evidence type="ECO:0000313" key="9">
    <source>
        <dbReference type="Proteomes" id="UP000001887"/>
    </source>
</evidence>
<dbReference type="InterPro" id="IPR015422">
    <property type="entry name" value="PyrdxlP-dep_Trfase_small"/>
</dbReference>
<dbReference type="GO" id="GO:0030170">
    <property type="term" value="F:pyridoxal phosphate binding"/>
    <property type="evidence" value="ECO:0007669"/>
    <property type="project" value="InterPro"/>
</dbReference>
<dbReference type="Pfam" id="PF00155">
    <property type="entry name" value="Aminotran_1_2"/>
    <property type="match status" value="1"/>
</dbReference>
<keyword evidence="6" id="KW-0443">Lipid metabolism</keyword>
<dbReference type="PROSITE" id="PS50075">
    <property type="entry name" value="CARRIER"/>
    <property type="match status" value="1"/>
</dbReference>
<proteinExistence type="inferred from homology"/>
<keyword evidence="3 8" id="KW-0436">Ligase</keyword>
<keyword evidence="4" id="KW-0276">Fatty acid metabolism</keyword>
<dbReference type="Proteomes" id="UP000001887">
    <property type="component" value="Chromosome"/>
</dbReference>
<evidence type="ECO:0000256" key="4">
    <source>
        <dbReference type="ARBA" id="ARBA00022832"/>
    </source>
</evidence>
<dbReference type="Gene3D" id="3.40.640.10">
    <property type="entry name" value="Type I PLP-dependent aspartate aminotransferase-like (Major domain)"/>
    <property type="match status" value="1"/>
</dbReference>
<dbReference type="InterPro" id="IPR004839">
    <property type="entry name" value="Aminotransferase_I/II_large"/>
</dbReference>
<dbReference type="eggNOG" id="COG0318">
    <property type="taxonomic scope" value="Bacteria"/>
</dbReference>
<dbReference type="InterPro" id="IPR040097">
    <property type="entry name" value="FAAL/FAAC"/>
</dbReference>
<dbReference type="eggNOG" id="COG0236">
    <property type="taxonomic scope" value="Bacteria"/>
</dbReference>
<feature type="domain" description="Carrier" evidence="7">
    <location>
        <begin position="604"/>
        <end position="682"/>
    </location>
</feature>
<dbReference type="Pfam" id="PF00501">
    <property type="entry name" value="AMP-binding"/>
    <property type="match status" value="1"/>
</dbReference>
<dbReference type="GO" id="GO:0006633">
    <property type="term" value="P:fatty acid biosynthetic process"/>
    <property type="evidence" value="ECO:0007669"/>
    <property type="project" value="TreeGrafter"/>
</dbReference>
<protein>
    <submittedName>
        <fullName evidence="8">AMP-dependent synthetase and ligase</fullName>
    </submittedName>
</protein>
<dbReference type="Gene3D" id="3.30.300.30">
    <property type="match status" value="1"/>
</dbReference>
<dbReference type="SUPFAM" id="SSF47336">
    <property type="entry name" value="ACP-like"/>
    <property type="match status" value="1"/>
</dbReference>
<evidence type="ECO:0000256" key="1">
    <source>
        <dbReference type="ARBA" id="ARBA00001933"/>
    </source>
</evidence>
<dbReference type="Pfam" id="PF23024">
    <property type="entry name" value="AMP-dom_DIP2-like"/>
    <property type="match status" value="1"/>
</dbReference>
<dbReference type="Pfam" id="PF00550">
    <property type="entry name" value="PP-binding"/>
    <property type="match status" value="1"/>
</dbReference>
<dbReference type="PANTHER" id="PTHR22754">
    <property type="entry name" value="DISCO-INTERACTING PROTEIN 2 DIP2 -RELATED"/>
    <property type="match status" value="1"/>
</dbReference>
<dbReference type="Gene3D" id="3.40.50.12780">
    <property type="entry name" value="N-terminal domain of ligase-like"/>
    <property type="match status" value="1"/>
</dbReference>
<evidence type="ECO:0000256" key="5">
    <source>
        <dbReference type="ARBA" id="ARBA00022898"/>
    </source>
</evidence>
<evidence type="ECO:0000313" key="8">
    <source>
        <dbReference type="EMBL" id="ADB18479.1"/>
    </source>
</evidence>
<dbReference type="InterPro" id="IPR015421">
    <property type="entry name" value="PyrdxlP-dep_Trfase_major"/>
</dbReference>
<evidence type="ECO:0000259" key="7">
    <source>
        <dbReference type="PROSITE" id="PS50075"/>
    </source>
</evidence>
<dbReference type="STRING" id="530564.Psta_3824"/>
<dbReference type="InterPro" id="IPR009081">
    <property type="entry name" value="PP-bd_ACP"/>
</dbReference>
<dbReference type="OrthoDB" id="219272at2"/>
<keyword evidence="9" id="KW-1185">Reference proteome</keyword>
<dbReference type="PROSITE" id="PS00599">
    <property type="entry name" value="AA_TRANSFER_CLASS_2"/>
    <property type="match status" value="1"/>
</dbReference>
<dbReference type="InterPro" id="IPR042099">
    <property type="entry name" value="ANL_N_sf"/>
</dbReference>
<evidence type="ECO:0000256" key="3">
    <source>
        <dbReference type="ARBA" id="ARBA00022598"/>
    </source>
</evidence>
<evidence type="ECO:0000256" key="2">
    <source>
        <dbReference type="ARBA" id="ARBA00006432"/>
    </source>
</evidence>